<dbReference type="SUPFAM" id="SSF51161">
    <property type="entry name" value="Trimeric LpxA-like enzymes"/>
    <property type="match status" value="1"/>
</dbReference>
<organism evidence="4 5">
    <name type="scientific">Aquipseudomonas alcaligenes</name>
    <name type="common">Pseudomonas alcaligenes</name>
    <dbReference type="NCBI Taxonomy" id="43263"/>
    <lineage>
        <taxon>Bacteria</taxon>
        <taxon>Pseudomonadati</taxon>
        <taxon>Pseudomonadota</taxon>
        <taxon>Gammaproteobacteria</taxon>
        <taxon>Pseudomonadales</taxon>
        <taxon>Pseudomonadaceae</taxon>
        <taxon>Aquipseudomonas</taxon>
    </lineage>
</organism>
<dbReference type="PANTHER" id="PTHR42811">
    <property type="entry name" value="SERINE ACETYLTRANSFERASE"/>
    <property type="match status" value="1"/>
</dbReference>
<dbReference type="GO" id="GO:0016746">
    <property type="term" value="F:acyltransferase activity"/>
    <property type="evidence" value="ECO:0007669"/>
    <property type="project" value="UniProtKB-KW"/>
</dbReference>
<dbReference type="InterPro" id="IPR011004">
    <property type="entry name" value="Trimer_LpxA-like_sf"/>
</dbReference>
<dbReference type="RefSeq" id="WP_142135913.1">
    <property type="nucleotide sequence ID" value="NZ_CALTXO010000035.1"/>
</dbReference>
<evidence type="ECO:0000256" key="3">
    <source>
        <dbReference type="ARBA" id="ARBA00023315"/>
    </source>
</evidence>
<evidence type="ECO:0000313" key="4">
    <source>
        <dbReference type="EMBL" id="MDH0142575.1"/>
    </source>
</evidence>
<comment type="similarity">
    <text evidence="1">Belongs to the transferase hexapeptide repeat family.</text>
</comment>
<dbReference type="AlphaFoldDB" id="A0AB73HYI2"/>
<evidence type="ECO:0000313" key="5">
    <source>
        <dbReference type="Proteomes" id="UP001158058"/>
    </source>
</evidence>
<keyword evidence="3" id="KW-0012">Acyltransferase</keyword>
<gene>
    <name evidence="4" type="ORF">N7380_09620</name>
</gene>
<dbReference type="CDD" id="cd03354">
    <property type="entry name" value="LbH_SAT"/>
    <property type="match status" value="1"/>
</dbReference>
<evidence type="ECO:0000256" key="1">
    <source>
        <dbReference type="ARBA" id="ARBA00007274"/>
    </source>
</evidence>
<dbReference type="InterPro" id="IPR001451">
    <property type="entry name" value="Hexapep"/>
</dbReference>
<keyword evidence="2" id="KW-0808">Transferase</keyword>
<dbReference type="GeneID" id="42928800"/>
<dbReference type="InterPro" id="IPR045304">
    <property type="entry name" value="LbH_SAT"/>
</dbReference>
<protein>
    <submittedName>
        <fullName evidence="4">Serine acetyltransferase</fullName>
    </submittedName>
</protein>
<accession>A0AB73HYI2</accession>
<dbReference type="Proteomes" id="UP001158058">
    <property type="component" value="Unassembled WGS sequence"/>
</dbReference>
<dbReference type="Pfam" id="PF14602">
    <property type="entry name" value="Hexapep_2"/>
    <property type="match status" value="1"/>
</dbReference>
<proteinExistence type="inferred from homology"/>
<evidence type="ECO:0000256" key="2">
    <source>
        <dbReference type="ARBA" id="ARBA00022679"/>
    </source>
</evidence>
<dbReference type="EMBL" id="JAODZF010000005">
    <property type="protein sequence ID" value="MDH0142575.1"/>
    <property type="molecule type" value="Genomic_DNA"/>
</dbReference>
<dbReference type="Gene3D" id="2.160.10.10">
    <property type="entry name" value="Hexapeptide repeat proteins"/>
    <property type="match status" value="1"/>
</dbReference>
<sequence>MTFEQLKRYWHIELLGGTHKRFTWRRLREKYRQRSRYRYLFWFRFAQYLHSSRFGILRKRAQRLGDSIAERFGIEIALGAQIGEGLFIPHPVGIVITRKAVIGKNFSIFQNTTIGQKNDASAPICIGDNVTIGANACIIGDGLQIGDNVTIAAAAFVNKDIPAGHLFVTRFTSEQILLQQGPSPISTRNTRQTK</sequence>
<reference evidence="4" key="1">
    <citation type="submission" date="2022-09" db="EMBL/GenBank/DDBJ databases">
        <title>Intensive care unit water sources are persistently colonized with multi-drug resistant bacteria and are the site of extensive horizontal gene transfer of antibiotic resistance genes.</title>
        <authorList>
            <person name="Diorio-Toth L."/>
        </authorList>
    </citation>
    <scope>NUCLEOTIDE SEQUENCE</scope>
    <source>
        <strain evidence="4">GD04146</strain>
    </source>
</reference>
<name>A0AB73HYI2_AQUAC</name>
<comment type="caution">
    <text evidence="4">The sequence shown here is derived from an EMBL/GenBank/DDBJ whole genome shotgun (WGS) entry which is preliminary data.</text>
</comment>